<gene>
    <name evidence="3" type="primary">LOC112815051</name>
</gene>
<evidence type="ECO:0000313" key="2">
    <source>
        <dbReference type="Proteomes" id="UP000286641"/>
    </source>
</evidence>
<dbReference type="RefSeq" id="XP_025716612.1">
    <property type="nucleotide sequence ID" value="XM_025860827.1"/>
</dbReference>
<evidence type="ECO:0000256" key="1">
    <source>
        <dbReference type="SAM" id="MobiDB-lite"/>
    </source>
</evidence>
<feature type="region of interest" description="Disordered" evidence="1">
    <location>
        <begin position="155"/>
        <end position="213"/>
    </location>
</feature>
<sequence length="309" mass="32713">MTPYKLSLWLRIAKLTPSHPLAWRIEWLRDRREGTGGSHKSAPRRGGSGRVPLRRRRPQGRKRRAGDCITVPEAGREPGELGEEPPSRGAEHAAPACSARVHPAQRGGDRAEAVAPGRCLGPDRLHVSPARSHVHRLSPVRRPDVLRINKMKLRATGGQIGPGPLNPHPRQNDLPTTAVSRRSPSARPEPAGQVAALARPRPPAPPHRPGGALPQSLIKKVAKLTLPKVVVACAPLSLPAMGAALDYAPRRGPAREGCSRNPELLGPARAGGGRASIRGRSEGGGRACGVPGPAPLLGTVSPLDLSPCR</sequence>
<reference key="1">
    <citation type="submission" date="2019-01" db="UniProtKB">
        <authorList>
            <consortium name="RefSeq"/>
        </authorList>
    </citation>
    <scope>IDENTIFICATION</scope>
</reference>
<feature type="region of interest" description="Disordered" evidence="1">
    <location>
        <begin position="252"/>
        <end position="309"/>
    </location>
</feature>
<proteinExistence type="predicted"/>
<name>A0A3Q7ND41_CALUR</name>
<feature type="compositionally biased region" description="Basic residues" evidence="1">
    <location>
        <begin position="52"/>
        <end position="64"/>
    </location>
</feature>
<feature type="compositionally biased region" description="Basic and acidic residues" evidence="1">
    <location>
        <begin position="74"/>
        <end position="91"/>
    </location>
</feature>
<feature type="region of interest" description="Disordered" evidence="1">
    <location>
        <begin position="32"/>
        <end position="117"/>
    </location>
</feature>
<organism evidence="2 3">
    <name type="scientific">Callorhinus ursinus</name>
    <name type="common">Northern fur seal</name>
    <dbReference type="NCBI Taxonomy" id="34884"/>
    <lineage>
        <taxon>Eukaryota</taxon>
        <taxon>Metazoa</taxon>
        <taxon>Chordata</taxon>
        <taxon>Craniata</taxon>
        <taxon>Vertebrata</taxon>
        <taxon>Euteleostomi</taxon>
        <taxon>Mammalia</taxon>
        <taxon>Eutheria</taxon>
        <taxon>Laurasiatheria</taxon>
        <taxon>Carnivora</taxon>
        <taxon>Caniformia</taxon>
        <taxon>Pinnipedia</taxon>
        <taxon>Otariidae</taxon>
        <taxon>Callorhinus</taxon>
    </lineage>
</organism>
<accession>A0A3Q7ND41</accession>
<dbReference type="Proteomes" id="UP000286641">
    <property type="component" value="Unplaced"/>
</dbReference>
<reference evidence="3" key="2">
    <citation type="submission" date="2025-08" db="UniProtKB">
        <authorList>
            <consortium name="RefSeq"/>
        </authorList>
    </citation>
    <scope>IDENTIFICATION</scope>
    <source>
        <tissue evidence="3">Blood</tissue>
    </source>
</reference>
<feature type="compositionally biased region" description="Polar residues" evidence="1">
    <location>
        <begin position="173"/>
        <end position="183"/>
    </location>
</feature>
<dbReference type="InParanoid" id="A0A3Q7ND41"/>
<dbReference type="AlphaFoldDB" id="A0A3Q7ND41"/>
<keyword evidence="2" id="KW-1185">Reference proteome</keyword>
<protein>
    <submittedName>
        <fullName evidence="3">Uncharacterized protein LOC112815051</fullName>
    </submittedName>
</protein>
<evidence type="ECO:0000313" key="3">
    <source>
        <dbReference type="RefSeq" id="XP_025716612.1"/>
    </source>
</evidence>